<organism evidence="1 2">
    <name type="scientific">Mixta theicola</name>
    <dbReference type="NCBI Taxonomy" id="1458355"/>
    <lineage>
        <taxon>Bacteria</taxon>
        <taxon>Pseudomonadati</taxon>
        <taxon>Pseudomonadota</taxon>
        <taxon>Gammaproteobacteria</taxon>
        <taxon>Enterobacterales</taxon>
        <taxon>Erwiniaceae</taxon>
        <taxon>Mixta</taxon>
    </lineage>
</organism>
<dbReference type="Proteomes" id="UP000236345">
    <property type="component" value="Unassembled WGS sequence"/>
</dbReference>
<accession>A0A2K1QCX3</accession>
<comment type="caution">
    <text evidence="1">The sequence shown here is derived from an EMBL/GenBank/DDBJ whole genome shotgun (WGS) entry which is preliminary data.</text>
</comment>
<gene>
    <name evidence="1" type="ORF">COO59_02695</name>
</gene>
<protein>
    <recommendedName>
        <fullName evidence="3">Phage regulatory CII family protein</fullName>
    </recommendedName>
</protein>
<keyword evidence="2" id="KW-1185">Reference proteome</keyword>
<dbReference type="Pfam" id="PF06892">
    <property type="entry name" value="Phage_CP76"/>
    <property type="match status" value="1"/>
</dbReference>
<dbReference type="EMBL" id="NWUO01000002">
    <property type="protein sequence ID" value="PNS12846.1"/>
    <property type="molecule type" value="Genomic_DNA"/>
</dbReference>
<dbReference type="RefSeq" id="WP_103058316.1">
    <property type="nucleotide sequence ID" value="NZ_BSOF01000026.1"/>
</dbReference>
<evidence type="ECO:0000313" key="1">
    <source>
        <dbReference type="EMBL" id="PNS12846.1"/>
    </source>
</evidence>
<proteinExistence type="predicted"/>
<evidence type="ECO:0000313" key="2">
    <source>
        <dbReference type="Proteomes" id="UP000236345"/>
    </source>
</evidence>
<dbReference type="OrthoDB" id="6418490at2"/>
<name>A0A2K1QCX3_9GAMM</name>
<dbReference type="GO" id="GO:0003677">
    <property type="term" value="F:DNA binding"/>
    <property type="evidence" value="ECO:0007669"/>
    <property type="project" value="InterPro"/>
</dbReference>
<dbReference type="AlphaFoldDB" id="A0A2K1QCX3"/>
<dbReference type="InterPro" id="IPR009679">
    <property type="entry name" value="Phage_186_CII-like"/>
</dbReference>
<reference evidence="2" key="1">
    <citation type="submission" date="2017-09" db="EMBL/GenBank/DDBJ databases">
        <authorList>
            <person name="Palmer M."/>
            <person name="Steenkamp E.T."/>
            <person name="Coetzee M.P."/>
            <person name="Avontuur J.R."/>
            <person name="Van Zyl E."/>
            <person name="Chan W.-Y."/>
            <person name="Blom J."/>
            <person name="Venter S.N."/>
        </authorList>
    </citation>
    <scope>NUCLEOTIDE SEQUENCE [LARGE SCALE GENOMIC DNA]</scope>
    <source>
        <strain evidence="2">QC88-366</strain>
    </source>
</reference>
<sequence length="169" mass="18154">MFDFQVSQQSHYENACRAFASRHNIRELANKVGMNQQTLRNKLNPDQVHQLTAPEIAMLTDVTEDATLIDGLLAQMKCLPAVPVNEAKAERMTHYVMQATAELGKVAAAAVSGERMTASRTSAFMENVNAGIRCLSLIGLTVHARVQSNPTLASTVDAISGIGASIGLS</sequence>
<evidence type="ECO:0008006" key="3">
    <source>
        <dbReference type="Google" id="ProtNLM"/>
    </source>
</evidence>